<dbReference type="GeneID" id="104605074"/>
<feature type="chain" id="PRO_5010524598" evidence="1">
    <location>
        <begin position="22"/>
        <end position="329"/>
    </location>
</feature>
<dbReference type="FunFam" id="2.120.10.30:FF:000089">
    <property type="entry name" value="Calcium-dependent phosphotriesterase superfamily protein"/>
    <property type="match status" value="1"/>
</dbReference>
<dbReference type="SUPFAM" id="SSF63829">
    <property type="entry name" value="Calcium-dependent phosphotriesterase"/>
    <property type="match status" value="1"/>
</dbReference>
<proteinExistence type="predicted"/>
<organism evidence="2 3">
    <name type="scientific">Nelumbo nucifera</name>
    <name type="common">Sacred lotus</name>
    <dbReference type="NCBI Taxonomy" id="4432"/>
    <lineage>
        <taxon>Eukaryota</taxon>
        <taxon>Viridiplantae</taxon>
        <taxon>Streptophyta</taxon>
        <taxon>Embryophyta</taxon>
        <taxon>Tracheophyta</taxon>
        <taxon>Spermatophyta</taxon>
        <taxon>Magnoliopsida</taxon>
        <taxon>Proteales</taxon>
        <taxon>Nelumbonaceae</taxon>
        <taxon>Nelumbo</taxon>
    </lineage>
</organism>
<dbReference type="InParanoid" id="A0A1U8AXE3"/>
<dbReference type="RefSeq" id="XP_010267994.1">
    <property type="nucleotide sequence ID" value="XM_010269692.2"/>
</dbReference>
<dbReference type="InterPro" id="IPR053224">
    <property type="entry name" value="Sensory_adhesion_molecule"/>
</dbReference>
<feature type="signal peptide" evidence="1">
    <location>
        <begin position="1"/>
        <end position="21"/>
    </location>
</feature>
<dbReference type="OMA" id="YHSTGWL"/>
<evidence type="ECO:0000313" key="3">
    <source>
        <dbReference type="RefSeq" id="XP_010267994.1"/>
    </source>
</evidence>
<dbReference type="Proteomes" id="UP000189703">
    <property type="component" value="Unplaced"/>
</dbReference>
<name>A0A1U8AXE3_NELNU</name>
<accession>A0A1U8AXE3</accession>
<protein>
    <submittedName>
        <fullName evidence="3">Uncharacterized protein LOC104605074</fullName>
    </submittedName>
</protein>
<dbReference type="AlphaFoldDB" id="A0A1U8AXE3"/>
<evidence type="ECO:0000256" key="1">
    <source>
        <dbReference type="SAM" id="SignalP"/>
    </source>
</evidence>
<dbReference type="PANTHER" id="PTHR31460">
    <property type="match status" value="1"/>
</dbReference>
<dbReference type="Gene3D" id="2.120.10.30">
    <property type="entry name" value="TolB, C-terminal domain"/>
    <property type="match status" value="1"/>
</dbReference>
<dbReference type="OrthoDB" id="1902639at2759"/>
<keyword evidence="2" id="KW-1185">Reference proteome</keyword>
<keyword evidence="1" id="KW-0732">Signal</keyword>
<sequence length="329" mass="35410">MGTASFVCSTKFLLLALVVSAVPVAFIISLERSKSSTHVYEYHGLGWLRESGKWDDANRRFLVSNLEGGIGQIPVPEDHASGTVLQEQTVVRDADLAGNASLGIVVDPPRNRLLVAISDLIGNRYTALAAYDLTSWNRLFLTQLSGKDDEKSLADDVAVDAEGNAFITDAKASKIWKVGVNGEFLSTIRSPLFIHKEWYKNLVTLNGIVYHPDGYLLVIHTISGALFKVGVADAGVKLVKIVKGSLAFGDGIELLSPTRLVVAGNPSGRLVESSDGWETAAVVGKYAGPMHRLASAATVKNGRVYLNHIVGLGFPKKKHVFVEAVFSPV</sequence>
<reference evidence="3" key="1">
    <citation type="submission" date="2025-08" db="UniProtKB">
        <authorList>
            <consortium name="RefSeq"/>
        </authorList>
    </citation>
    <scope>IDENTIFICATION</scope>
</reference>
<gene>
    <name evidence="3" type="primary">LOC104605074</name>
</gene>
<dbReference type="FunCoup" id="A0A1U8AXE3">
    <property type="interactions" value="42"/>
</dbReference>
<evidence type="ECO:0000313" key="2">
    <source>
        <dbReference type="Proteomes" id="UP000189703"/>
    </source>
</evidence>
<dbReference type="KEGG" id="nnu:104605074"/>
<dbReference type="eggNOG" id="ENOG502QQR3">
    <property type="taxonomic scope" value="Eukaryota"/>
</dbReference>
<dbReference type="PANTHER" id="PTHR31460:SF0">
    <property type="entry name" value="CALCIUM-DEPENDENT PHOSPHOTRIESTERASE SUPERFAMILY PROTEIN-RELATED"/>
    <property type="match status" value="1"/>
</dbReference>
<dbReference type="InterPro" id="IPR011042">
    <property type="entry name" value="6-blade_b-propeller_TolB-like"/>
</dbReference>